<comment type="caution">
    <text evidence="1">The sequence shown here is derived from an EMBL/GenBank/DDBJ whole genome shotgun (WGS) entry which is preliminary data.</text>
</comment>
<organism evidence="1 2">
    <name type="scientific">Portunus trituberculatus</name>
    <name type="common">Swimming crab</name>
    <name type="synonym">Neptunus trituberculatus</name>
    <dbReference type="NCBI Taxonomy" id="210409"/>
    <lineage>
        <taxon>Eukaryota</taxon>
        <taxon>Metazoa</taxon>
        <taxon>Ecdysozoa</taxon>
        <taxon>Arthropoda</taxon>
        <taxon>Crustacea</taxon>
        <taxon>Multicrustacea</taxon>
        <taxon>Malacostraca</taxon>
        <taxon>Eumalacostraca</taxon>
        <taxon>Eucarida</taxon>
        <taxon>Decapoda</taxon>
        <taxon>Pleocyemata</taxon>
        <taxon>Brachyura</taxon>
        <taxon>Eubrachyura</taxon>
        <taxon>Portunoidea</taxon>
        <taxon>Portunidae</taxon>
        <taxon>Portuninae</taxon>
        <taxon>Portunus</taxon>
    </lineage>
</organism>
<dbReference type="Proteomes" id="UP000324222">
    <property type="component" value="Unassembled WGS sequence"/>
</dbReference>
<protein>
    <submittedName>
        <fullName evidence="1">Uncharacterized protein</fullName>
    </submittedName>
</protein>
<keyword evidence="2" id="KW-1185">Reference proteome</keyword>
<evidence type="ECO:0000313" key="1">
    <source>
        <dbReference type="EMBL" id="MPC59353.1"/>
    </source>
</evidence>
<name>A0A5B7GP61_PORTR</name>
<evidence type="ECO:0000313" key="2">
    <source>
        <dbReference type="Proteomes" id="UP000324222"/>
    </source>
</evidence>
<gene>
    <name evidence="1" type="ORF">E2C01_053371</name>
</gene>
<sequence length="82" mass="9058">MNRKCQNLSNSNSPRDFWDPAKIISNNFASFSLSPLFHPDGTTAMSSVSNSELFSQTFADNSTLDDSGFVRPSPPFSDYSMP</sequence>
<dbReference type="EMBL" id="VSRR010016487">
    <property type="protein sequence ID" value="MPC59353.1"/>
    <property type="molecule type" value="Genomic_DNA"/>
</dbReference>
<accession>A0A5B7GP61</accession>
<reference evidence="1 2" key="1">
    <citation type="submission" date="2019-05" db="EMBL/GenBank/DDBJ databases">
        <title>Another draft genome of Portunus trituberculatus and its Hox gene families provides insights of decapod evolution.</title>
        <authorList>
            <person name="Jeong J.-H."/>
            <person name="Song I."/>
            <person name="Kim S."/>
            <person name="Choi T."/>
            <person name="Kim D."/>
            <person name="Ryu S."/>
            <person name="Kim W."/>
        </authorList>
    </citation>
    <scope>NUCLEOTIDE SEQUENCE [LARGE SCALE GENOMIC DNA]</scope>
    <source>
        <tissue evidence="1">Muscle</tissue>
    </source>
</reference>
<dbReference type="AlphaFoldDB" id="A0A5B7GP61"/>
<proteinExistence type="predicted"/>